<dbReference type="InterPro" id="IPR018939">
    <property type="entry name" value="Autophagy-rel_prot_27"/>
</dbReference>
<dbReference type="Gene3D" id="2.70.130.10">
    <property type="entry name" value="Mannose-6-phosphate receptor binding domain"/>
    <property type="match status" value="1"/>
</dbReference>
<dbReference type="GO" id="GO:0006914">
    <property type="term" value="P:autophagy"/>
    <property type="evidence" value="ECO:0007669"/>
    <property type="project" value="UniProtKB-KW"/>
</dbReference>
<dbReference type="EMBL" id="LSSK01000167">
    <property type="protein sequence ID" value="OMH84658.1"/>
    <property type="molecule type" value="Genomic_DNA"/>
</dbReference>
<dbReference type="InterPro" id="IPR009011">
    <property type="entry name" value="Man6P_isomerase_rcpt-bd_dom_sf"/>
</dbReference>
<sequence length="231" mass="26312">MENIQKKNREFNATFKVQTPPTLNIFSYTINICGKLKEDSELPEIDQCPKGTWGCRKVTNFKEEKPRVVEVGSFAGGSSSSGAEEPTIIHKEKSEGSEGGYFWKMEGQKLNNEVLSAEISLRCNDTHTDTEYGLSKVIFKDNHFTAELYTKEFCELYKKPEGDKPGEKEPEKKKPEDGDKKKKESWGFFSTVLFLTFSGTCMTWSPDQAAVATTQSRRFVGFRCFNQSLWF</sequence>
<dbReference type="GO" id="GO:0030659">
    <property type="term" value="C:cytoplasmic vesicle membrane"/>
    <property type="evidence" value="ECO:0007669"/>
    <property type="project" value="UniProtKB-SubCell"/>
</dbReference>
<dbReference type="OrthoDB" id="29460at2759"/>
<evidence type="ECO:0000256" key="10">
    <source>
        <dbReference type="ARBA" id="ARBA00023034"/>
    </source>
</evidence>
<evidence type="ECO:0000256" key="4">
    <source>
        <dbReference type="ARBA" id="ARBA00005363"/>
    </source>
</evidence>
<evidence type="ECO:0000256" key="3">
    <source>
        <dbReference type="ARBA" id="ARBA00004614"/>
    </source>
</evidence>
<keyword evidence="7" id="KW-0732">Signal</keyword>
<keyword evidence="14" id="KW-0968">Cytoplasmic vesicle</keyword>
<dbReference type="InterPro" id="IPR044865">
    <property type="entry name" value="MRH_dom"/>
</dbReference>
<name>A0A1R1PUK8_ZANCU</name>
<evidence type="ECO:0000313" key="18">
    <source>
        <dbReference type="Proteomes" id="UP000188320"/>
    </source>
</evidence>
<evidence type="ECO:0000256" key="9">
    <source>
        <dbReference type="ARBA" id="ARBA00023006"/>
    </source>
</evidence>
<comment type="similarity">
    <text evidence="4">Belongs to the ATG27 family.</text>
</comment>
<evidence type="ECO:0000256" key="14">
    <source>
        <dbReference type="ARBA" id="ARBA00023329"/>
    </source>
</evidence>
<keyword evidence="9" id="KW-0072">Autophagy</keyword>
<dbReference type="GO" id="GO:0031966">
    <property type="term" value="C:mitochondrial membrane"/>
    <property type="evidence" value="ECO:0007669"/>
    <property type="project" value="UniProtKB-SubCell"/>
</dbReference>
<dbReference type="Proteomes" id="UP000188320">
    <property type="component" value="Unassembled WGS sequence"/>
</dbReference>
<evidence type="ECO:0000256" key="11">
    <source>
        <dbReference type="ARBA" id="ARBA00023128"/>
    </source>
</evidence>
<organism evidence="17 18">
    <name type="scientific">Zancudomyces culisetae</name>
    <name type="common">Gut fungus</name>
    <name type="synonym">Smittium culisetae</name>
    <dbReference type="NCBI Taxonomy" id="1213189"/>
    <lineage>
        <taxon>Eukaryota</taxon>
        <taxon>Fungi</taxon>
        <taxon>Fungi incertae sedis</taxon>
        <taxon>Zoopagomycota</taxon>
        <taxon>Kickxellomycotina</taxon>
        <taxon>Harpellomycetes</taxon>
        <taxon>Harpellales</taxon>
        <taxon>Legeriomycetaceae</taxon>
        <taxon>Zancudomyces</taxon>
    </lineage>
</organism>
<keyword evidence="8" id="KW-1133">Transmembrane helix</keyword>
<evidence type="ECO:0000256" key="15">
    <source>
        <dbReference type="SAM" id="MobiDB-lite"/>
    </source>
</evidence>
<evidence type="ECO:0000259" key="16">
    <source>
        <dbReference type="PROSITE" id="PS51914"/>
    </source>
</evidence>
<keyword evidence="13" id="KW-1015">Disulfide bond</keyword>
<evidence type="ECO:0000256" key="1">
    <source>
        <dbReference type="ARBA" id="ARBA00004304"/>
    </source>
</evidence>
<comment type="subcellular location">
    <subcellularLocation>
        <location evidence="2">Cytoplasmic vesicle membrane</location>
        <topology evidence="2">Single-pass type I membrane protein</topology>
    </subcellularLocation>
    <subcellularLocation>
        <location evidence="3">Golgi apparatus membrane</location>
        <topology evidence="3">Single-pass type I membrane protein</topology>
    </subcellularLocation>
    <subcellularLocation>
        <location evidence="1">Mitochondrion membrane</location>
        <topology evidence="1">Single-pass membrane protein</topology>
    </subcellularLocation>
</comment>
<evidence type="ECO:0000256" key="13">
    <source>
        <dbReference type="ARBA" id="ARBA00023157"/>
    </source>
</evidence>
<evidence type="ECO:0000256" key="8">
    <source>
        <dbReference type="ARBA" id="ARBA00022989"/>
    </source>
</evidence>
<evidence type="ECO:0000313" key="17">
    <source>
        <dbReference type="EMBL" id="OMH84658.1"/>
    </source>
</evidence>
<evidence type="ECO:0000256" key="2">
    <source>
        <dbReference type="ARBA" id="ARBA00004358"/>
    </source>
</evidence>
<gene>
    <name evidence="17" type="ORF">AX774_g1818</name>
</gene>
<accession>A0A1R1PUK8</accession>
<feature type="domain" description="MRH" evidence="16">
    <location>
        <begin position="1"/>
        <end position="156"/>
    </location>
</feature>
<proteinExistence type="inferred from homology"/>
<comment type="caution">
    <text evidence="17">The sequence shown here is derived from an EMBL/GenBank/DDBJ whole genome shotgun (WGS) entry which is preliminary data.</text>
</comment>
<evidence type="ECO:0000256" key="7">
    <source>
        <dbReference type="ARBA" id="ARBA00022729"/>
    </source>
</evidence>
<keyword evidence="10" id="KW-0333">Golgi apparatus</keyword>
<dbReference type="Pfam" id="PF09451">
    <property type="entry name" value="ATG27"/>
    <property type="match status" value="1"/>
</dbReference>
<keyword evidence="12" id="KW-0472">Membrane</keyword>
<evidence type="ECO:0000256" key="12">
    <source>
        <dbReference type="ARBA" id="ARBA00023136"/>
    </source>
</evidence>
<keyword evidence="11" id="KW-0496">Mitochondrion</keyword>
<evidence type="ECO:0000256" key="5">
    <source>
        <dbReference type="ARBA" id="ARBA00013776"/>
    </source>
</evidence>
<dbReference type="SUPFAM" id="SSF50911">
    <property type="entry name" value="Mannose 6-phosphate receptor domain"/>
    <property type="match status" value="1"/>
</dbReference>
<dbReference type="GO" id="GO:0000139">
    <property type="term" value="C:Golgi membrane"/>
    <property type="evidence" value="ECO:0007669"/>
    <property type="project" value="UniProtKB-SubCell"/>
</dbReference>
<keyword evidence="6" id="KW-0812">Transmembrane</keyword>
<feature type="region of interest" description="Disordered" evidence="15">
    <location>
        <begin position="160"/>
        <end position="182"/>
    </location>
</feature>
<protein>
    <recommendedName>
        <fullName evidence="5">Autophagy-related protein 27</fullName>
    </recommendedName>
</protein>
<dbReference type="AlphaFoldDB" id="A0A1R1PUK8"/>
<reference evidence="18" key="1">
    <citation type="submission" date="2017-01" db="EMBL/GenBank/DDBJ databases">
        <authorList>
            <person name="Wang Y."/>
            <person name="White M."/>
            <person name="Kvist S."/>
            <person name="Moncalvo J.-M."/>
        </authorList>
    </citation>
    <scope>NUCLEOTIDE SEQUENCE [LARGE SCALE GENOMIC DNA]</scope>
    <source>
        <strain evidence="18">COL-18-3</strain>
    </source>
</reference>
<evidence type="ECO:0000256" key="6">
    <source>
        <dbReference type="ARBA" id="ARBA00022692"/>
    </source>
</evidence>
<keyword evidence="18" id="KW-1185">Reference proteome</keyword>
<dbReference type="PROSITE" id="PS51914">
    <property type="entry name" value="MRH"/>
    <property type="match status" value="1"/>
</dbReference>